<feature type="active site" evidence="6">
    <location>
        <position position="411"/>
    </location>
</feature>
<dbReference type="Pfam" id="PF02353">
    <property type="entry name" value="CMAS"/>
    <property type="match status" value="1"/>
</dbReference>
<dbReference type="InterPro" id="IPR050723">
    <property type="entry name" value="CFA/CMAS"/>
</dbReference>
<keyword evidence="2 8" id="KW-0489">Methyltransferase</keyword>
<dbReference type="InterPro" id="IPR029063">
    <property type="entry name" value="SAM-dependent_MTases_sf"/>
</dbReference>
<sequence length="429" mass="46605">MSHPAAPRTQGYARRGTSSGSDHQFRRTISVSQKTTDQHTLYPPAPTGAYAGLAGKVARQVCDRAAAMCGITVGEREDADLVLHRPGDFYARLGVQGLVGFGESYVAGDWDAADLAGTLTKLCREITALLPAWLQKLGGLYTSRRPLRQKNTVAGAKRNISAHYDLSNDFFATFLDEGLSYSSAFFDKHPEYDLATAQDAKVERALDRAGVGEGSRVLEIGTGWGELSLHAARRGAQVTSVTLSTEQADLARERIASEGLADRVDVQLCDYREATGTYDAIVSIEMIEAVGAEYWDEYMQVVHDRLADGGRAVIQAITMDHAQMLATKDAATWITTYIFPGGVIPSVQALNESASRAGLSLGTRRSFGHDYARTLGEWDAAFLDAASTGQVDALGFGPDFQRLWHFYLAYCQAGFACGYIDVGQLEYVR</sequence>
<protein>
    <submittedName>
        <fullName evidence="8">Cyclopropane-fatty-acyl-phospholipid synthase</fullName>
        <ecNumber evidence="8">2.1.1.79</ecNumber>
    </submittedName>
</protein>
<feature type="region of interest" description="Disordered" evidence="7">
    <location>
        <begin position="1"/>
        <end position="24"/>
    </location>
</feature>
<dbReference type="GO" id="GO:0008825">
    <property type="term" value="F:cyclopropane-fatty-acyl-phospholipid synthase activity"/>
    <property type="evidence" value="ECO:0007669"/>
    <property type="project" value="UniProtKB-EC"/>
</dbReference>
<evidence type="ECO:0000256" key="5">
    <source>
        <dbReference type="ARBA" id="ARBA00023098"/>
    </source>
</evidence>
<comment type="similarity">
    <text evidence="1">Belongs to the CFA/CMAS family.</text>
</comment>
<dbReference type="STRING" id="858619.CVAR_2907"/>
<dbReference type="GO" id="GO:0032259">
    <property type="term" value="P:methylation"/>
    <property type="evidence" value="ECO:0007669"/>
    <property type="project" value="UniProtKB-KW"/>
</dbReference>
<name>G0HH98_CORVD</name>
<dbReference type="PIRSF" id="PIRSF003085">
    <property type="entry name" value="CMAS"/>
    <property type="match status" value="1"/>
</dbReference>
<dbReference type="SUPFAM" id="SSF53335">
    <property type="entry name" value="S-adenosyl-L-methionine-dependent methyltransferases"/>
    <property type="match status" value="1"/>
</dbReference>
<keyword evidence="4" id="KW-0949">S-adenosyl-L-methionine</keyword>
<dbReference type="GO" id="GO:0008610">
    <property type="term" value="P:lipid biosynthetic process"/>
    <property type="evidence" value="ECO:0007669"/>
    <property type="project" value="InterPro"/>
</dbReference>
<evidence type="ECO:0000256" key="1">
    <source>
        <dbReference type="ARBA" id="ARBA00010815"/>
    </source>
</evidence>
<keyword evidence="3 8" id="KW-0808">Transferase</keyword>
<dbReference type="eggNOG" id="COG2230">
    <property type="taxonomic scope" value="Bacteria"/>
</dbReference>
<evidence type="ECO:0000256" key="4">
    <source>
        <dbReference type="ARBA" id="ARBA00022691"/>
    </source>
</evidence>
<evidence type="ECO:0000256" key="7">
    <source>
        <dbReference type="SAM" id="MobiDB-lite"/>
    </source>
</evidence>
<dbReference type="AlphaFoldDB" id="G0HH98"/>
<gene>
    <name evidence="8" type="primary">cfa3</name>
    <name evidence="8" type="ordered locus">CVAR_2907</name>
</gene>
<dbReference type="EMBL" id="CP002917">
    <property type="protein sequence ID" value="AEK38248.1"/>
    <property type="molecule type" value="Genomic_DNA"/>
</dbReference>
<evidence type="ECO:0000256" key="3">
    <source>
        <dbReference type="ARBA" id="ARBA00022679"/>
    </source>
</evidence>
<dbReference type="EC" id="2.1.1.79" evidence="8"/>
<dbReference type="PANTHER" id="PTHR43667:SF2">
    <property type="entry name" value="FATTY ACID C-METHYL TRANSFERASE"/>
    <property type="match status" value="1"/>
</dbReference>
<evidence type="ECO:0000256" key="6">
    <source>
        <dbReference type="PIRSR" id="PIRSR003085-1"/>
    </source>
</evidence>
<evidence type="ECO:0000313" key="9">
    <source>
        <dbReference type="Proteomes" id="UP000006659"/>
    </source>
</evidence>
<evidence type="ECO:0000256" key="2">
    <source>
        <dbReference type="ARBA" id="ARBA00022603"/>
    </source>
</evidence>
<organism evidence="8 9">
    <name type="scientific">Corynebacterium variabile (strain DSM 44702 / CIP 107183 / JCM 12073 / NCIMB 30131)</name>
    <name type="common">Corynebacterium mooreparkense</name>
    <dbReference type="NCBI Taxonomy" id="858619"/>
    <lineage>
        <taxon>Bacteria</taxon>
        <taxon>Bacillati</taxon>
        <taxon>Actinomycetota</taxon>
        <taxon>Actinomycetes</taxon>
        <taxon>Mycobacteriales</taxon>
        <taxon>Corynebacteriaceae</taxon>
        <taxon>Corynebacterium</taxon>
    </lineage>
</organism>
<proteinExistence type="inferred from homology"/>
<dbReference type="Proteomes" id="UP000006659">
    <property type="component" value="Chromosome"/>
</dbReference>
<dbReference type="HOGENOM" id="CLU_026434_0_2_11"/>
<evidence type="ECO:0000313" key="8">
    <source>
        <dbReference type="EMBL" id="AEK38248.1"/>
    </source>
</evidence>
<accession>G0HH98</accession>
<dbReference type="PANTHER" id="PTHR43667">
    <property type="entry name" value="CYCLOPROPANE-FATTY-ACYL-PHOSPHOLIPID SYNTHASE"/>
    <property type="match status" value="1"/>
</dbReference>
<dbReference type="KEGG" id="cva:CVAR_2907"/>
<keyword evidence="5" id="KW-0443">Lipid metabolism</keyword>
<reference evidence="8 9" key="1">
    <citation type="journal article" date="2011" name="BMC Genomics">
        <title>Complete genome sequence of Corynebacterium variabile DSM 44702 isolated from the surface of smear-ripened cheeses and insights into cheese ripening and flavor generation.</title>
        <authorList>
            <person name="Schroeder J."/>
            <person name="Maus I."/>
            <person name="Trost E."/>
            <person name="Tauch A."/>
        </authorList>
    </citation>
    <scope>NUCLEOTIDE SEQUENCE [LARGE SCALE GENOMIC DNA]</scope>
    <source>
        <strain evidence="9">DSM 44702 / JCM 12073 / NCIMB 30131</strain>
    </source>
</reference>
<dbReference type="CDD" id="cd02440">
    <property type="entry name" value="AdoMet_MTases"/>
    <property type="match status" value="1"/>
</dbReference>
<dbReference type="InterPro" id="IPR003333">
    <property type="entry name" value="CMAS"/>
</dbReference>
<dbReference type="Gene3D" id="3.40.50.150">
    <property type="entry name" value="Vaccinia Virus protein VP39"/>
    <property type="match status" value="1"/>
</dbReference>